<accession>A0A1W2DVJ9</accession>
<dbReference type="STRING" id="475255.SAMN04488101_108179"/>
<dbReference type="EMBL" id="FWYB01000008">
    <property type="protein sequence ID" value="SMD01491.1"/>
    <property type="molecule type" value="Genomic_DNA"/>
</dbReference>
<dbReference type="RefSeq" id="WP_084290272.1">
    <property type="nucleotide sequence ID" value="NZ_FWYB01000008.1"/>
</dbReference>
<organism evidence="2 3">
    <name type="scientific">Pedobacter nyackensis</name>
    <dbReference type="NCBI Taxonomy" id="475255"/>
    <lineage>
        <taxon>Bacteria</taxon>
        <taxon>Pseudomonadati</taxon>
        <taxon>Bacteroidota</taxon>
        <taxon>Sphingobacteriia</taxon>
        <taxon>Sphingobacteriales</taxon>
        <taxon>Sphingobacteriaceae</taxon>
        <taxon>Pedobacter</taxon>
    </lineage>
</organism>
<proteinExistence type="predicted"/>
<evidence type="ECO:0000313" key="3">
    <source>
        <dbReference type="Proteomes" id="UP000192678"/>
    </source>
</evidence>
<protein>
    <submittedName>
        <fullName evidence="2">Uncharacterized protein</fullName>
    </submittedName>
</protein>
<gene>
    <name evidence="2" type="ORF">SAMN04488101_108179</name>
</gene>
<dbReference type="OrthoDB" id="771762at2"/>
<keyword evidence="1" id="KW-0472">Membrane</keyword>
<name>A0A1W2DVJ9_9SPHI</name>
<keyword evidence="3" id="KW-1185">Reference proteome</keyword>
<evidence type="ECO:0000256" key="1">
    <source>
        <dbReference type="SAM" id="Phobius"/>
    </source>
</evidence>
<keyword evidence="1" id="KW-1133">Transmembrane helix</keyword>
<dbReference type="AlphaFoldDB" id="A0A1W2DVJ9"/>
<sequence>MNIFRQTKDKLSNGQEQTAEKIADKIVKAQRKVADYLSSKTAGISVKTWRLLLIGFCILFGGYCIYLLAQVFNN</sequence>
<dbReference type="Proteomes" id="UP000192678">
    <property type="component" value="Unassembled WGS sequence"/>
</dbReference>
<feature type="transmembrane region" description="Helical" evidence="1">
    <location>
        <begin position="49"/>
        <end position="69"/>
    </location>
</feature>
<reference evidence="2 3" key="1">
    <citation type="submission" date="2017-04" db="EMBL/GenBank/DDBJ databases">
        <authorList>
            <person name="Afonso C.L."/>
            <person name="Miller P.J."/>
            <person name="Scott M.A."/>
            <person name="Spackman E."/>
            <person name="Goraichik I."/>
            <person name="Dimitrov K.M."/>
            <person name="Suarez D.L."/>
            <person name="Swayne D.E."/>
        </authorList>
    </citation>
    <scope>NUCLEOTIDE SEQUENCE [LARGE SCALE GENOMIC DNA]</scope>
    <source>
        <strain evidence="2 3">DSM 19625</strain>
    </source>
</reference>
<evidence type="ECO:0000313" key="2">
    <source>
        <dbReference type="EMBL" id="SMD01491.1"/>
    </source>
</evidence>
<keyword evidence="1" id="KW-0812">Transmembrane</keyword>